<dbReference type="Pfam" id="PF13519">
    <property type="entry name" value="VWA_2"/>
    <property type="match status" value="1"/>
</dbReference>
<protein>
    <recommendedName>
        <fullName evidence="8">VWFA domain-containing protein</fullName>
    </recommendedName>
</protein>
<dbReference type="CDD" id="cd00198">
    <property type="entry name" value="vWFA"/>
    <property type="match status" value="1"/>
</dbReference>
<accession>A0A0K9YMH4</accession>
<dbReference type="Gene3D" id="3.40.50.410">
    <property type="entry name" value="von Willebrand factor, type A domain"/>
    <property type="match status" value="1"/>
</dbReference>
<dbReference type="RefSeq" id="WP_049741903.1">
    <property type="nucleotide sequence ID" value="NZ_BJON01000009.1"/>
</dbReference>
<sequence length="620" mass="67603">MQWMALGNLWFALIIPAIIVLYLLKRKVEDRVVPSTLLWQRTLQNWEAVRPWEKLRRNLLLILQLLIACLLLLALLRPAVPTDGISSDHTVLVVDTSGSMLAKEGEVTRMERAVSTAQSLVEQLGSGKTMTLIEAGREPNVMLSKSDDKQALTQALQGLSAFPGAADTNAAYSLAGAIAANEPGSGVVWIGDGSGERKLETGAASSFSGPFRFMQMGRTRENTAIGVFVTQPAEKGVEGLLRIDHYGSQPSRGAITIFDGENKLLDTDSFAMDAGGSYTASFPALPVSPVYRAVIEPEQDGLAEDNEMWSVPFAAGRGKAVLLSPDGNRFLHQALQTVGNMEVETIQQESQHQAEARDLWVFDGVVPDKLPDGNLLLFAPDRKTDWLPFHGKRELEQQPKAVVPDDELLKYVDWRDVHVAASSELGEMPGMKALVRAGETDLVRAGIMNGRRVVVIGFDLHDSDLPLRPAFPILMQNIVTWLSPTQSAPIGPAHPGEVLTVALTPGASQRMLTYPDGQKSPIASEGTTWTMQVPDQLGLYRLDEMMGNGQQTRYFAVQISETESDIMPKVQRMGGEASAGQPEGGEKAASSVGSMELTYWLAALALLVLCVEWRVYQRGY</sequence>
<keyword evidence="7" id="KW-1185">Reference proteome</keyword>
<dbReference type="InterPro" id="IPR024163">
    <property type="entry name" value="Aerotolerance_reg_N"/>
</dbReference>
<feature type="transmembrane region" description="Helical" evidence="1">
    <location>
        <begin position="6"/>
        <end position="24"/>
    </location>
</feature>
<gene>
    <name evidence="5" type="ORF">ADS79_28940</name>
    <name evidence="4" type="ORF">BRE01_24870</name>
</gene>
<evidence type="ECO:0000313" key="4">
    <source>
        <dbReference type="EMBL" id="GED68785.1"/>
    </source>
</evidence>
<dbReference type="OrthoDB" id="9780136at2"/>
<feature type="transmembrane region" description="Helical" evidence="1">
    <location>
        <begin position="597"/>
        <end position="616"/>
    </location>
</feature>
<feature type="transmembrane region" description="Helical" evidence="1">
    <location>
        <begin position="59"/>
        <end position="80"/>
    </location>
</feature>
<evidence type="ECO:0000259" key="2">
    <source>
        <dbReference type="Pfam" id="PF07584"/>
    </source>
</evidence>
<dbReference type="Proteomes" id="UP000319578">
    <property type="component" value="Unassembled WGS sequence"/>
</dbReference>
<dbReference type="InterPro" id="IPR036465">
    <property type="entry name" value="vWFA_dom_sf"/>
</dbReference>
<keyword evidence="1" id="KW-0472">Membrane</keyword>
<feature type="domain" description="Aerotolerance regulator N-terminal" evidence="2">
    <location>
        <begin position="1"/>
        <end position="78"/>
    </location>
</feature>
<dbReference type="InterPro" id="IPR002035">
    <property type="entry name" value="VWF_A"/>
</dbReference>
<dbReference type="EMBL" id="BJON01000009">
    <property type="protein sequence ID" value="GED68785.1"/>
    <property type="molecule type" value="Genomic_DNA"/>
</dbReference>
<dbReference type="Pfam" id="PF07584">
    <property type="entry name" value="BatA"/>
    <property type="match status" value="1"/>
</dbReference>
<proteinExistence type="predicted"/>
<reference evidence="6" key="1">
    <citation type="submission" date="2015-07" db="EMBL/GenBank/DDBJ databases">
        <title>Genome sequencing project for genomic taxonomy and phylogenomics of Bacillus-like bacteria.</title>
        <authorList>
            <person name="Liu B."/>
            <person name="Wang J."/>
            <person name="Zhu Y."/>
            <person name="Liu G."/>
            <person name="Chen Q."/>
            <person name="Chen Z."/>
            <person name="Lan J."/>
            <person name="Che J."/>
            <person name="Ge C."/>
            <person name="Shi H."/>
            <person name="Pan Z."/>
            <person name="Liu X."/>
        </authorList>
    </citation>
    <scope>NUCLEOTIDE SEQUENCE [LARGE SCALE GENOMIC DNA]</scope>
    <source>
        <strain evidence="6">DSM 9887</strain>
    </source>
</reference>
<evidence type="ECO:0000313" key="5">
    <source>
        <dbReference type="EMBL" id="KNB69866.1"/>
    </source>
</evidence>
<reference evidence="4 7" key="3">
    <citation type="submission" date="2019-06" db="EMBL/GenBank/DDBJ databases">
        <title>Whole genome shotgun sequence of Brevibacillus reuszeri NBRC 15719.</title>
        <authorList>
            <person name="Hosoyama A."/>
            <person name="Uohara A."/>
            <person name="Ohji S."/>
            <person name="Ichikawa N."/>
        </authorList>
    </citation>
    <scope>NUCLEOTIDE SEQUENCE [LARGE SCALE GENOMIC DNA]</scope>
    <source>
        <strain evidence="4 7">NBRC 15719</strain>
    </source>
</reference>
<dbReference type="PANTHER" id="PTHR37464:SF1">
    <property type="entry name" value="BLL2463 PROTEIN"/>
    <property type="match status" value="1"/>
</dbReference>
<dbReference type="SUPFAM" id="SSF53300">
    <property type="entry name" value="vWA-like"/>
    <property type="match status" value="1"/>
</dbReference>
<evidence type="ECO:0000259" key="3">
    <source>
        <dbReference type="Pfam" id="PF13519"/>
    </source>
</evidence>
<keyword evidence="1" id="KW-1133">Transmembrane helix</keyword>
<comment type="caution">
    <text evidence="5">The sequence shown here is derived from an EMBL/GenBank/DDBJ whole genome shotgun (WGS) entry which is preliminary data.</text>
</comment>
<evidence type="ECO:0000313" key="6">
    <source>
        <dbReference type="Proteomes" id="UP000036834"/>
    </source>
</evidence>
<dbReference type="EMBL" id="LGIQ01000011">
    <property type="protein sequence ID" value="KNB69866.1"/>
    <property type="molecule type" value="Genomic_DNA"/>
</dbReference>
<name>A0A0K9YMH4_9BACL</name>
<dbReference type="PANTHER" id="PTHR37464">
    <property type="entry name" value="BLL2463 PROTEIN"/>
    <property type="match status" value="1"/>
</dbReference>
<feature type="domain" description="VWFA" evidence="3">
    <location>
        <begin position="90"/>
        <end position="193"/>
    </location>
</feature>
<organism evidence="5 6">
    <name type="scientific">Brevibacillus reuszeri</name>
    <dbReference type="NCBI Taxonomy" id="54915"/>
    <lineage>
        <taxon>Bacteria</taxon>
        <taxon>Bacillati</taxon>
        <taxon>Bacillota</taxon>
        <taxon>Bacilli</taxon>
        <taxon>Bacillales</taxon>
        <taxon>Paenibacillaceae</taxon>
        <taxon>Brevibacillus</taxon>
    </lineage>
</organism>
<keyword evidence="1" id="KW-0812">Transmembrane</keyword>
<dbReference type="PATRIC" id="fig|54915.3.peg.5000"/>
<evidence type="ECO:0008006" key="8">
    <source>
        <dbReference type="Google" id="ProtNLM"/>
    </source>
</evidence>
<evidence type="ECO:0000313" key="7">
    <source>
        <dbReference type="Proteomes" id="UP000319578"/>
    </source>
</evidence>
<dbReference type="Proteomes" id="UP000036834">
    <property type="component" value="Unassembled WGS sequence"/>
</dbReference>
<dbReference type="STRING" id="54915.ADS79_28940"/>
<dbReference type="AlphaFoldDB" id="A0A0K9YMH4"/>
<reference evidence="5" key="2">
    <citation type="submission" date="2015-07" db="EMBL/GenBank/DDBJ databases">
        <title>MeaNS - Measles Nucleotide Surveillance Program.</title>
        <authorList>
            <person name="Tran T."/>
            <person name="Druce J."/>
        </authorList>
    </citation>
    <scope>NUCLEOTIDE SEQUENCE</scope>
    <source>
        <strain evidence="5">DSM 9887</strain>
    </source>
</reference>
<evidence type="ECO:0000256" key="1">
    <source>
        <dbReference type="SAM" id="Phobius"/>
    </source>
</evidence>